<dbReference type="InterPro" id="IPR036526">
    <property type="entry name" value="C-N_Hydrolase_sf"/>
</dbReference>
<dbReference type="GO" id="GO:0000257">
    <property type="term" value="F:nitrilase activity"/>
    <property type="evidence" value="ECO:0007669"/>
    <property type="project" value="UniProtKB-EC"/>
</dbReference>
<dbReference type="PROSITE" id="PS00921">
    <property type="entry name" value="NITRIL_CHT_2"/>
    <property type="match status" value="1"/>
</dbReference>
<dbReference type="PANTHER" id="PTHR46044">
    <property type="entry name" value="NITRILASE"/>
    <property type="match status" value="1"/>
</dbReference>
<feature type="domain" description="CN hydrolase" evidence="5">
    <location>
        <begin position="6"/>
        <end position="279"/>
    </location>
</feature>
<dbReference type="EC" id="3.5.5.1" evidence="4"/>
<dbReference type="SUPFAM" id="SSF56317">
    <property type="entry name" value="Carbon-nitrogen hydrolase"/>
    <property type="match status" value="1"/>
</dbReference>
<evidence type="ECO:0000256" key="2">
    <source>
        <dbReference type="ARBA" id="ARBA00022801"/>
    </source>
</evidence>
<dbReference type="PROSITE" id="PS50263">
    <property type="entry name" value="CN_HYDROLASE"/>
    <property type="match status" value="1"/>
</dbReference>
<accession>A0A3L6MVK0</accession>
<proteinExistence type="inferred from homology"/>
<name>A0A3L6MVK0_FUSOX</name>
<dbReference type="InterPro" id="IPR044149">
    <property type="entry name" value="Nitrilases_CHs"/>
</dbReference>
<evidence type="ECO:0000256" key="1">
    <source>
        <dbReference type="ARBA" id="ARBA00008129"/>
    </source>
</evidence>
<dbReference type="Gene3D" id="3.60.110.10">
    <property type="entry name" value="Carbon-nitrogen hydrolase"/>
    <property type="match status" value="1"/>
</dbReference>
<comment type="similarity">
    <text evidence="1">Belongs to the carbon-nitrogen hydrolase superfamily. Nitrilase family.</text>
</comment>
<evidence type="ECO:0000259" key="5">
    <source>
        <dbReference type="PROSITE" id="PS50263"/>
    </source>
</evidence>
<dbReference type="GO" id="GO:0016836">
    <property type="term" value="F:hydro-lyase activity"/>
    <property type="evidence" value="ECO:0007669"/>
    <property type="project" value="UniProtKB-ARBA"/>
</dbReference>
<evidence type="ECO:0000256" key="3">
    <source>
        <dbReference type="ARBA" id="ARBA00036406"/>
    </source>
</evidence>
<dbReference type="CDD" id="cd07564">
    <property type="entry name" value="nitrilases_CHs"/>
    <property type="match status" value="1"/>
</dbReference>
<dbReference type="Proteomes" id="UP000270866">
    <property type="component" value="Unassembled WGS sequence"/>
</dbReference>
<evidence type="ECO:0000313" key="7">
    <source>
        <dbReference type="Proteomes" id="UP000270866"/>
    </source>
</evidence>
<organism evidence="6 7">
    <name type="scientific">Fusarium oxysporum f. sp. cepae</name>
    <dbReference type="NCBI Taxonomy" id="396571"/>
    <lineage>
        <taxon>Eukaryota</taxon>
        <taxon>Fungi</taxon>
        <taxon>Dikarya</taxon>
        <taxon>Ascomycota</taxon>
        <taxon>Pezizomycotina</taxon>
        <taxon>Sordariomycetes</taxon>
        <taxon>Hypocreomycetidae</taxon>
        <taxon>Hypocreales</taxon>
        <taxon>Nectriaceae</taxon>
        <taxon>Fusarium</taxon>
        <taxon>Fusarium oxysporum species complex</taxon>
    </lineage>
</organism>
<comment type="caution">
    <text evidence="6">The sequence shown here is derived from an EMBL/GenBank/DDBJ whole genome shotgun (WGS) entry which is preliminary data.</text>
</comment>
<protein>
    <recommendedName>
        <fullName evidence="4">nitrilase</fullName>
        <ecNumber evidence="4">3.5.5.1</ecNumber>
    </recommendedName>
</protein>
<gene>
    <name evidence="6" type="ORF">BFJ65_g17127</name>
</gene>
<dbReference type="AlphaFoldDB" id="A0A3L6MVK0"/>
<comment type="catalytic activity">
    <reaction evidence="3">
        <text>a nitrile + 2 H2O = a carboxylate + NH4(+)</text>
        <dbReference type="Rhea" id="RHEA:21724"/>
        <dbReference type="ChEBI" id="CHEBI:15377"/>
        <dbReference type="ChEBI" id="CHEBI:18379"/>
        <dbReference type="ChEBI" id="CHEBI:28938"/>
        <dbReference type="ChEBI" id="CHEBI:29067"/>
        <dbReference type="EC" id="3.5.5.1"/>
    </reaction>
</comment>
<dbReference type="InterPro" id="IPR003010">
    <property type="entry name" value="C-N_Hydrolase"/>
</dbReference>
<reference evidence="6 7" key="1">
    <citation type="journal article" date="2018" name="Sci. Rep.">
        <title>Characterisation of pathogen-specific regions and novel effector candidates in Fusarium oxysporum f. sp. cepae.</title>
        <authorList>
            <person name="Armitage A.D."/>
            <person name="Taylor A."/>
            <person name="Sobczyk M.K."/>
            <person name="Baxter L."/>
            <person name="Greenfield B.P."/>
            <person name="Bates H.J."/>
            <person name="Wilson F."/>
            <person name="Jackson A.C."/>
            <person name="Ott S."/>
            <person name="Harrison R.J."/>
            <person name="Clarkson J.P."/>
        </authorList>
    </citation>
    <scope>NUCLEOTIDE SEQUENCE [LARGE SCALE GENOMIC DNA]</scope>
    <source>
        <strain evidence="6 7">FoC_Fus2</strain>
    </source>
</reference>
<evidence type="ECO:0000256" key="4">
    <source>
        <dbReference type="ARBA" id="ARBA00039045"/>
    </source>
</evidence>
<evidence type="ECO:0000313" key="6">
    <source>
        <dbReference type="EMBL" id="RKK08465.1"/>
    </source>
</evidence>
<dbReference type="EMBL" id="MRCU01000014">
    <property type="protein sequence ID" value="RKK08465.1"/>
    <property type="molecule type" value="Genomic_DNA"/>
</dbReference>
<dbReference type="InterPro" id="IPR000132">
    <property type="entry name" value="Nitrilase/CN_hydratase_CS"/>
</dbReference>
<dbReference type="PANTHER" id="PTHR46044:SF14">
    <property type="entry name" value="ARYLACETONITRILASE"/>
    <property type="match status" value="1"/>
</dbReference>
<keyword evidence="2" id="KW-0378">Hydrolase</keyword>
<dbReference type="Pfam" id="PF00795">
    <property type="entry name" value="CN_hydrolase"/>
    <property type="match status" value="1"/>
</dbReference>
<sequence>MSSRIIKVAVTQAEPVWYDLPATVKKTLHLIAEAASNGARLIAFPECWLPGHPLWIWSNPGDPDLGVNYIKNSPAVDSPEIAAVQACALDNKIAVSLGFSENENNSLYIAQLFIGEDGEIKVHRRKMKPSHMERTVFGDSLAHCLDSVGQLSFARVGGLNCWEHTQPLLKYNSMAQKEEIHVGAWAVNPPHTGGRDLWSTCLEGCHALSGVYAIESGTFVLHCTALISDAAVEKTGTASSLLQFNSGAGASAVFGPDGRRLTELTDPKEETILYADFDMDRILEARMFADPTGHYSRPDLLWLGVDKTFKSVVREGSGAPEVGVIG</sequence>